<protein>
    <recommendedName>
        <fullName evidence="12">G-protein coupled receptors family 1 profile domain-containing protein</fullName>
    </recommendedName>
</protein>
<organism evidence="10 11">
    <name type="scientific">Sinocyclocheilus grahami</name>
    <name type="common">Dianchi golden-line fish</name>
    <name type="synonym">Barbus grahami</name>
    <dbReference type="NCBI Taxonomy" id="75366"/>
    <lineage>
        <taxon>Eukaryota</taxon>
        <taxon>Metazoa</taxon>
        <taxon>Chordata</taxon>
        <taxon>Craniata</taxon>
        <taxon>Vertebrata</taxon>
        <taxon>Euteleostomi</taxon>
        <taxon>Actinopterygii</taxon>
        <taxon>Neopterygii</taxon>
        <taxon>Teleostei</taxon>
        <taxon>Ostariophysi</taxon>
        <taxon>Cypriniformes</taxon>
        <taxon>Cyprinidae</taxon>
        <taxon>Cyprininae</taxon>
        <taxon>Sinocyclocheilus</taxon>
    </lineage>
</organism>
<dbReference type="Ensembl" id="ENSSGRT00000002993.1">
    <property type="protein sequence ID" value="ENSSGRP00000002736.1"/>
    <property type="gene ID" value="ENSSGRG00000001750.1"/>
</dbReference>
<dbReference type="SUPFAM" id="SSF81321">
    <property type="entry name" value="Family A G protein-coupled receptor-like"/>
    <property type="match status" value="1"/>
</dbReference>
<accession>A0A672K2I3</accession>
<reference evidence="10" key="2">
    <citation type="submission" date="2025-09" db="UniProtKB">
        <authorList>
            <consortium name="Ensembl"/>
        </authorList>
    </citation>
    <scope>IDENTIFICATION</scope>
</reference>
<evidence type="ECO:0000256" key="3">
    <source>
        <dbReference type="ARBA" id="ARBA00022692"/>
    </source>
</evidence>
<evidence type="ECO:0000256" key="6">
    <source>
        <dbReference type="ARBA" id="ARBA00023136"/>
    </source>
</evidence>
<dbReference type="PANTHER" id="PTHR11866">
    <property type="entry name" value="G-PROTEIN COUPLED RECEPTOR FAMILY 1 MEMBER"/>
    <property type="match status" value="1"/>
</dbReference>
<dbReference type="GO" id="GO:0007189">
    <property type="term" value="P:adenylate cyclase-activating G protein-coupled receptor signaling pathway"/>
    <property type="evidence" value="ECO:0007669"/>
    <property type="project" value="TreeGrafter"/>
</dbReference>
<dbReference type="AlphaFoldDB" id="A0A672K2I3"/>
<proteinExistence type="predicted"/>
<keyword evidence="3" id="KW-0812">Transmembrane</keyword>
<dbReference type="Proteomes" id="UP000472262">
    <property type="component" value="Unassembled WGS sequence"/>
</dbReference>
<name>A0A672K2I3_SINGR</name>
<reference evidence="10" key="1">
    <citation type="submission" date="2025-08" db="UniProtKB">
        <authorList>
            <consortium name="Ensembl"/>
        </authorList>
    </citation>
    <scope>IDENTIFICATION</scope>
</reference>
<evidence type="ECO:0000313" key="11">
    <source>
        <dbReference type="Proteomes" id="UP000472262"/>
    </source>
</evidence>
<dbReference type="PANTHER" id="PTHR11866:SF7">
    <property type="entry name" value="PROSTACYCLIN RECEPTOR"/>
    <property type="match status" value="1"/>
</dbReference>
<keyword evidence="6" id="KW-0472">Membrane</keyword>
<keyword evidence="11" id="KW-1185">Reference proteome</keyword>
<dbReference type="GO" id="GO:0016501">
    <property type="term" value="F:prostacyclin receptor activity"/>
    <property type="evidence" value="ECO:0007669"/>
    <property type="project" value="TreeGrafter"/>
</dbReference>
<evidence type="ECO:0008006" key="12">
    <source>
        <dbReference type="Google" id="ProtNLM"/>
    </source>
</evidence>
<evidence type="ECO:0000256" key="1">
    <source>
        <dbReference type="ARBA" id="ARBA00004651"/>
    </source>
</evidence>
<evidence type="ECO:0000256" key="7">
    <source>
        <dbReference type="ARBA" id="ARBA00023170"/>
    </source>
</evidence>
<comment type="subcellular location">
    <subcellularLocation>
        <location evidence="1">Cell membrane</location>
        <topology evidence="1">Multi-pass membrane protein</topology>
    </subcellularLocation>
</comment>
<evidence type="ECO:0000256" key="8">
    <source>
        <dbReference type="ARBA" id="ARBA00023180"/>
    </source>
</evidence>
<evidence type="ECO:0000256" key="9">
    <source>
        <dbReference type="ARBA" id="ARBA00023224"/>
    </source>
</evidence>
<keyword evidence="5" id="KW-0297">G-protein coupled receptor</keyword>
<evidence type="ECO:0000256" key="5">
    <source>
        <dbReference type="ARBA" id="ARBA00023040"/>
    </source>
</evidence>
<keyword evidence="9" id="KW-0807">Transducer</keyword>
<evidence type="ECO:0000256" key="4">
    <source>
        <dbReference type="ARBA" id="ARBA00022989"/>
    </source>
</evidence>
<keyword evidence="7" id="KW-0675">Receptor</keyword>
<keyword evidence="2" id="KW-1003">Cell membrane</keyword>
<evidence type="ECO:0000256" key="2">
    <source>
        <dbReference type="ARBA" id="ARBA00022475"/>
    </source>
</evidence>
<evidence type="ECO:0000313" key="10">
    <source>
        <dbReference type="Ensembl" id="ENSSGRP00000002736.1"/>
    </source>
</evidence>
<dbReference type="InterPro" id="IPR008365">
    <property type="entry name" value="Prostanoid_rcpt"/>
</dbReference>
<dbReference type="GO" id="GO:0007204">
    <property type="term" value="P:positive regulation of cytosolic calcium ion concentration"/>
    <property type="evidence" value="ECO:0007669"/>
    <property type="project" value="TreeGrafter"/>
</dbReference>
<dbReference type="GO" id="GO:0006954">
    <property type="term" value="P:inflammatory response"/>
    <property type="evidence" value="ECO:0007669"/>
    <property type="project" value="TreeGrafter"/>
</dbReference>
<keyword evidence="4" id="KW-1133">Transmembrane helix</keyword>
<dbReference type="GO" id="GO:0005886">
    <property type="term" value="C:plasma membrane"/>
    <property type="evidence" value="ECO:0007669"/>
    <property type="project" value="UniProtKB-SubCell"/>
</dbReference>
<keyword evidence="8" id="KW-0325">Glycoprotein</keyword>
<dbReference type="InParanoid" id="A0A672K2I3"/>
<dbReference type="GO" id="GO:0048662">
    <property type="term" value="P:negative regulation of smooth muscle cell proliferation"/>
    <property type="evidence" value="ECO:0007669"/>
    <property type="project" value="TreeGrafter"/>
</dbReference>
<sequence length="93" mass="10517">MVLFISHCSKCSLSPQICGFVNAISPVGNDQQNLMAFRFSAFNPILDPWIFIIFRKAVFHHIRAFFRCCFPRDSVKTTAQNSLSFPMEAGDAL</sequence>